<keyword evidence="8" id="KW-1185">Reference proteome</keyword>
<dbReference type="AlphaFoldDB" id="A0A5C5GD30"/>
<dbReference type="EMBL" id="VFFF01000001">
    <property type="protein sequence ID" value="TNY32653.1"/>
    <property type="molecule type" value="Genomic_DNA"/>
</dbReference>
<dbReference type="GO" id="GO:0019239">
    <property type="term" value="F:deaminase activity"/>
    <property type="evidence" value="ECO:0007669"/>
    <property type="project" value="TreeGrafter"/>
</dbReference>
<dbReference type="Gene3D" id="2.30.40.10">
    <property type="entry name" value="Urease, subunit C, domain 1"/>
    <property type="match status" value="1"/>
</dbReference>
<dbReference type="RefSeq" id="WP_140193333.1">
    <property type="nucleotide sequence ID" value="NZ_CP065915.1"/>
</dbReference>
<gene>
    <name evidence="7" type="ORF">FHY64_05060</name>
</gene>
<sequence>MIFARQALLPEGWTRDVRVCVTDGAISDVTPGAVASAGDVRVDALVPGMANLHSHTFQRGFSGMTERRGQGRESFWTWRDLMYRFALSLDPDGVEALALLCHVEMLEAGFTRVGEFHYLHHAPDGRPYDDPAELSARIFAAAEHSGIALTHLPVFYAHAGFGGQDPEAGQRRFLHDPEPFLALVEACDAFATRSGDRVGWAPHSLRAVTAEELSHLCGALQGRITHIHVAEQVKEVEDCLAFSGARPVDWLFDHVDVGADWCLIHATHLSDEERMRLARSGAVAGLCPVTEANLGDGLFPAERFLAEGGRIGIGTDSNVRIDVAEELRTLEYGQRLFHRARNVLAAEGSSTGRRLFDAACAGGAQALDAPPAVLAPGAPADVVGLSDPMDSTGDALLDRWVFGRDVAVTDVWVAGRHLVREGRHPLRGAAVAGARDAMKRVLS</sequence>
<accession>A0A5C5GD30</accession>
<dbReference type="InterPro" id="IPR032466">
    <property type="entry name" value="Metal_Hydrolase"/>
</dbReference>
<dbReference type="InterPro" id="IPR006680">
    <property type="entry name" value="Amidohydro-rel"/>
</dbReference>
<evidence type="ECO:0000256" key="3">
    <source>
        <dbReference type="ARBA" id="ARBA00022801"/>
    </source>
</evidence>
<keyword evidence="2" id="KW-0479">Metal-binding</keyword>
<dbReference type="Gene3D" id="3.20.20.140">
    <property type="entry name" value="Metal-dependent hydrolases"/>
    <property type="match status" value="1"/>
</dbReference>
<dbReference type="GO" id="GO:0005829">
    <property type="term" value="C:cytosol"/>
    <property type="evidence" value="ECO:0007669"/>
    <property type="project" value="TreeGrafter"/>
</dbReference>
<evidence type="ECO:0000259" key="5">
    <source>
        <dbReference type="Pfam" id="PF01979"/>
    </source>
</evidence>
<keyword evidence="3 7" id="KW-0378">Hydrolase</keyword>
<evidence type="ECO:0000313" key="8">
    <source>
        <dbReference type="Proteomes" id="UP000314011"/>
    </source>
</evidence>
<dbReference type="GO" id="GO:0046872">
    <property type="term" value="F:metal ion binding"/>
    <property type="evidence" value="ECO:0007669"/>
    <property type="project" value="UniProtKB-KW"/>
</dbReference>
<dbReference type="PANTHER" id="PTHR11271">
    <property type="entry name" value="GUANINE DEAMINASE"/>
    <property type="match status" value="1"/>
</dbReference>
<dbReference type="NCBIfam" id="TIGR02022">
    <property type="entry name" value="hutF"/>
    <property type="match status" value="1"/>
</dbReference>
<dbReference type="InterPro" id="IPR011059">
    <property type="entry name" value="Metal-dep_hydrolase_composite"/>
</dbReference>
<feature type="domain" description="Formimidoylglutamate deiminase N-terminal" evidence="6">
    <location>
        <begin position="1"/>
        <end position="41"/>
    </location>
</feature>
<dbReference type="Pfam" id="PF22429">
    <property type="entry name" value="HutF_N"/>
    <property type="match status" value="1"/>
</dbReference>
<dbReference type="PANTHER" id="PTHR11271:SF48">
    <property type="entry name" value="AMIDOHYDROLASE-RELATED DOMAIN-CONTAINING PROTEIN"/>
    <property type="match status" value="1"/>
</dbReference>
<evidence type="ECO:0000259" key="6">
    <source>
        <dbReference type="Pfam" id="PF22429"/>
    </source>
</evidence>
<dbReference type="GO" id="GO:0050416">
    <property type="term" value="F:formimidoylglutamate deiminase activity"/>
    <property type="evidence" value="ECO:0007669"/>
    <property type="project" value="UniProtKB-EC"/>
</dbReference>
<keyword evidence="4" id="KW-0862">Zinc</keyword>
<dbReference type="SUPFAM" id="SSF51556">
    <property type="entry name" value="Metallo-dependent hydrolases"/>
    <property type="match status" value="1"/>
</dbReference>
<comment type="caution">
    <text evidence="7">The sequence shown here is derived from an EMBL/GenBank/DDBJ whole genome shotgun (WGS) entry which is preliminary data.</text>
</comment>
<dbReference type="EC" id="3.5.3.13" evidence="7"/>
<evidence type="ECO:0000313" key="7">
    <source>
        <dbReference type="EMBL" id="TNY32653.1"/>
    </source>
</evidence>
<comment type="cofactor">
    <cofactor evidence="1">
        <name>Zn(2+)</name>
        <dbReference type="ChEBI" id="CHEBI:29105"/>
    </cofactor>
</comment>
<feature type="domain" description="Amidohydrolase-related" evidence="5">
    <location>
        <begin position="45"/>
        <end position="416"/>
    </location>
</feature>
<organism evidence="7 8">
    <name type="scientific">Pelagovum pacificum</name>
    <dbReference type="NCBI Taxonomy" id="2588711"/>
    <lineage>
        <taxon>Bacteria</taxon>
        <taxon>Pseudomonadati</taxon>
        <taxon>Pseudomonadota</taxon>
        <taxon>Alphaproteobacteria</taxon>
        <taxon>Rhodobacterales</taxon>
        <taxon>Paracoccaceae</taxon>
        <taxon>Pelagovum</taxon>
    </lineage>
</organism>
<dbReference type="Proteomes" id="UP000314011">
    <property type="component" value="Unassembled WGS sequence"/>
</dbReference>
<evidence type="ECO:0000256" key="4">
    <source>
        <dbReference type="ARBA" id="ARBA00022833"/>
    </source>
</evidence>
<dbReference type="NCBIfam" id="NF006684">
    <property type="entry name" value="PRK09229.1-5"/>
    <property type="match status" value="1"/>
</dbReference>
<proteinExistence type="predicted"/>
<evidence type="ECO:0000256" key="2">
    <source>
        <dbReference type="ARBA" id="ARBA00022723"/>
    </source>
</evidence>
<dbReference type="OrthoDB" id="9796020at2"/>
<reference evidence="7 8" key="1">
    <citation type="submission" date="2019-06" db="EMBL/GenBank/DDBJ databases">
        <title>Genome of new Rhodobacteraceae sp. SM1903.</title>
        <authorList>
            <person name="Ren X."/>
        </authorList>
    </citation>
    <scope>NUCLEOTIDE SEQUENCE [LARGE SCALE GENOMIC DNA]</scope>
    <source>
        <strain evidence="7 8">SM1903</strain>
    </source>
</reference>
<dbReference type="InterPro" id="IPR010252">
    <property type="entry name" value="HutF"/>
</dbReference>
<name>A0A5C5GD30_9RHOB</name>
<dbReference type="InterPro" id="IPR055156">
    <property type="entry name" value="HutF-like_N"/>
</dbReference>
<dbReference type="InterPro" id="IPR051607">
    <property type="entry name" value="Metallo-dep_hydrolases"/>
</dbReference>
<dbReference type="NCBIfam" id="NF006681">
    <property type="entry name" value="PRK09229.1-2"/>
    <property type="match status" value="1"/>
</dbReference>
<protein>
    <submittedName>
        <fullName evidence="7">Formimidoylglutamate deiminase</fullName>
        <ecNumber evidence="7">3.5.3.13</ecNumber>
    </submittedName>
</protein>
<dbReference type="Pfam" id="PF01979">
    <property type="entry name" value="Amidohydro_1"/>
    <property type="match status" value="1"/>
</dbReference>
<evidence type="ECO:0000256" key="1">
    <source>
        <dbReference type="ARBA" id="ARBA00001947"/>
    </source>
</evidence>